<evidence type="ECO:0000313" key="2">
    <source>
        <dbReference type="EMBL" id="CAG6494042.1"/>
    </source>
</evidence>
<evidence type="ECO:0000256" key="1">
    <source>
        <dbReference type="SAM" id="MobiDB-lite"/>
    </source>
</evidence>
<accession>A0A8D8CIJ8</accession>
<feature type="region of interest" description="Disordered" evidence="1">
    <location>
        <begin position="72"/>
        <end position="99"/>
    </location>
</feature>
<sequence>MPHMPLPVRVRGHSDAPHAETFQTGIECCLHHPNLHPVSSPTRRSDRGPGRRFPRVQVQTVLGTLPEAEIDDLASENAPLDRGRRRGQRGEPHQGAGQSAVAQLGGHGVCECVCGAVGFEAAAAAPVDVVLIDGVAADSAASAGGIAGNGCCCCCWRSQDVQVWILSAETGFGGCLLPALEGSSSPTGDRPAPAG</sequence>
<reference evidence="2" key="1">
    <citation type="submission" date="2021-05" db="EMBL/GenBank/DDBJ databases">
        <authorList>
            <person name="Alioto T."/>
            <person name="Alioto T."/>
            <person name="Gomez Garrido J."/>
        </authorList>
    </citation>
    <scope>NUCLEOTIDE SEQUENCE</scope>
</reference>
<proteinExistence type="predicted"/>
<organism evidence="2">
    <name type="scientific">Culex pipiens</name>
    <name type="common">House mosquito</name>
    <dbReference type="NCBI Taxonomy" id="7175"/>
    <lineage>
        <taxon>Eukaryota</taxon>
        <taxon>Metazoa</taxon>
        <taxon>Ecdysozoa</taxon>
        <taxon>Arthropoda</taxon>
        <taxon>Hexapoda</taxon>
        <taxon>Insecta</taxon>
        <taxon>Pterygota</taxon>
        <taxon>Neoptera</taxon>
        <taxon>Endopterygota</taxon>
        <taxon>Diptera</taxon>
        <taxon>Nematocera</taxon>
        <taxon>Culicoidea</taxon>
        <taxon>Culicidae</taxon>
        <taxon>Culicinae</taxon>
        <taxon>Culicini</taxon>
        <taxon>Culex</taxon>
        <taxon>Culex</taxon>
    </lineage>
</organism>
<dbReference type="AlphaFoldDB" id="A0A8D8CIJ8"/>
<feature type="region of interest" description="Disordered" evidence="1">
    <location>
        <begin position="33"/>
        <end position="54"/>
    </location>
</feature>
<name>A0A8D8CIJ8_CULPI</name>
<protein>
    <submittedName>
        <fullName evidence="2">(northern house mosquito) hypothetical protein</fullName>
    </submittedName>
</protein>
<dbReference type="EMBL" id="HBUE01124486">
    <property type="protein sequence ID" value="CAG6494042.1"/>
    <property type="molecule type" value="Transcribed_RNA"/>
</dbReference>